<keyword evidence="2" id="KW-0472">Membrane</keyword>
<evidence type="ECO:0000313" key="4">
    <source>
        <dbReference type="Proteomes" id="UP000198867"/>
    </source>
</evidence>
<evidence type="ECO:0000256" key="1">
    <source>
        <dbReference type="SAM" id="MobiDB-lite"/>
    </source>
</evidence>
<protein>
    <recommendedName>
        <fullName evidence="5">DUF2993 domain-containing protein</fullName>
    </recommendedName>
</protein>
<feature type="compositionally biased region" description="Basic and acidic residues" evidence="1">
    <location>
        <begin position="10"/>
        <end position="20"/>
    </location>
</feature>
<organism evidence="3 4">
    <name type="scientific">Mycetocola miduiensis</name>
    <dbReference type="NCBI Taxonomy" id="995034"/>
    <lineage>
        <taxon>Bacteria</taxon>
        <taxon>Bacillati</taxon>
        <taxon>Actinomycetota</taxon>
        <taxon>Actinomycetes</taxon>
        <taxon>Micrococcales</taxon>
        <taxon>Microbacteriaceae</taxon>
        <taxon>Mycetocola</taxon>
    </lineage>
</organism>
<feature type="region of interest" description="Disordered" evidence="1">
    <location>
        <begin position="1"/>
        <end position="20"/>
    </location>
</feature>
<reference evidence="4" key="1">
    <citation type="submission" date="2016-10" db="EMBL/GenBank/DDBJ databases">
        <authorList>
            <person name="Varghese N."/>
            <person name="Submissions S."/>
        </authorList>
    </citation>
    <scope>NUCLEOTIDE SEQUENCE [LARGE SCALE GENOMIC DNA]</scope>
    <source>
        <strain evidence="4">CGMCC 1.11101</strain>
    </source>
</reference>
<gene>
    <name evidence="3" type="ORF">SAMN05216219_2063</name>
</gene>
<dbReference type="EMBL" id="FOVM01000005">
    <property type="protein sequence ID" value="SFN77461.1"/>
    <property type="molecule type" value="Genomic_DNA"/>
</dbReference>
<keyword evidence="4" id="KW-1185">Reference proteome</keyword>
<dbReference type="RefSeq" id="WP_177216799.1">
    <property type="nucleotide sequence ID" value="NZ_FOVM01000005.1"/>
</dbReference>
<accession>A0A1I5BSV9</accession>
<keyword evidence="2" id="KW-0812">Transmembrane</keyword>
<dbReference type="InterPro" id="IPR021373">
    <property type="entry name" value="DUF2993"/>
</dbReference>
<sequence>MADGWAALQHDSESGREPVRKPARRRALTAVVVLVVAVLVVLSGAFLAEYITRGVVEDTVAAAAESNLPSNVDGTVDVDIAGDWVLLQLLSGRMEQVTLTSDDLSFDSIPVEKMTVTALGVPIDLKAAVEDIDATVTLDEPALNELLTLPDNDAAITLGDGTIGYEGSTSVFGVPIGYVVTADLSPDGTDLLVTPQGAEVTTAAGALDLSGIVDRVVSEPVRLCLADKLPVGVSISSIEVENGVATLSLAASDVTLSDSSLSSLGECPA</sequence>
<evidence type="ECO:0008006" key="5">
    <source>
        <dbReference type="Google" id="ProtNLM"/>
    </source>
</evidence>
<dbReference type="Proteomes" id="UP000198867">
    <property type="component" value="Unassembled WGS sequence"/>
</dbReference>
<proteinExistence type="predicted"/>
<dbReference type="STRING" id="995034.SAMN05216219_2063"/>
<name>A0A1I5BSV9_9MICO</name>
<keyword evidence="2" id="KW-1133">Transmembrane helix</keyword>
<evidence type="ECO:0000313" key="3">
    <source>
        <dbReference type="EMBL" id="SFN77461.1"/>
    </source>
</evidence>
<evidence type="ECO:0000256" key="2">
    <source>
        <dbReference type="SAM" id="Phobius"/>
    </source>
</evidence>
<dbReference type="Pfam" id="PF11209">
    <property type="entry name" value="LmeA"/>
    <property type="match status" value="1"/>
</dbReference>
<feature type="transmembrane region" description="Helical" evidence="2">
    <location>
        <begin position="27"/>
        <end position="48"/>
    </location>
</feature>
<dbReference type="AlphaFoldDB" id="A0A1I5BSV9"/>